<dbReference type="Pfam" id="PF03022">
    <property type="entry name" value="MRJP"/>
    <property type="match status" value="1"/>
</dbReference>
<evidence type="ECO:0000256" key="1">
    <source>
        <dbReference type="ARBA" id="ARBA00004613"/>
    </source>
</evidence>
<dbReference type="AlphaFoldDB" id="A0A7C3KIK7"/>
<dbReference type="EMBL" id="DSRU01000279">
    <property type="protein sequence ID" value="HFM99962.1"/>
    <property type="molecule type" value="Genomic_DNA"/>
</dbReference>
<protein>
    <recommendedName>
        <fullName evidence="4">Gluconolactonase</fullName>
    </recommendedName>
</protein>
<evidence type="ECO:0008006" key="4">
    <source>
        <dbReference type="Google" id="ProtNLM"/>
    </source>
</evidence>
<dbReference type="GO" id="GO:0005576">
    <property type="term" value="C:extracellular region"/>
    <property type="evidence" value="ECO:0007669"/>
    <property type="project" value="UniProtKB-SubCell"/>
</dbReference>
<dbReference type="InterPro" id="IPR011042">
    <property type="entry name" value="6-blade_b-propeller_TolB-like"/>
</dbReference>
<comment type="caution">
    <text evidence="3">The sequence shown here is derived from an EMBL/GenBank/DDBJ whole genome shotgun (WGS) entry which is preliminary data.</text>
</comment>
<accession>A0A7C3KIK7</accession>
<evidence type="ECO:0000256" key="2">
    <source>
        <dbReference type="ARBA" id="ARBA00022525"/>
    </source>
</evidence>
<evidence type="ECO:0000313" key="3">
    <source>
        <dbReference type="EMBL" id="HFM99962.1"/>
    </source>
</evidence>
<keyword evidence="2" id="KW-0964">Secreted</keyword>
<proteinExistence type="predicted"/>
<dbReference type="InterPro" id="IPR017996">
    <property type="entry name" value="MRJP/yellow-related"/>
</dbReference>
<organism evidence="3">
    <name type="scientific">Oscillatoriales cyanobacterium SpSt-418</name>
    <dbReference type="NCBI Taxonomy" id="2282169"/>
    <lineage>
        <taxon>Bacteria</taxon>
        <taxon>Bacillati</taxon>
        <taxon>Cyanobacteriota</taxon>
        <taxon>Cyanophyceae</taxon>
        <taxon>Oscillatoriophycideae</taxon>
        <taxon>Oscillatoriales</taxon>
    </lineage>
</organism>
<reference evidence="3" key="1">
    <citation type="journal article" date="2020" name="mSystems">
        <title>Genome- and Community-Level Interaction Insights into Carbon Utilization and Element Cycling Functions of Hydrothermarchaeota in Hydrothermal Sediment.</title>
        <authorList>
            <person name="Zhou Z."/>
            <person name="Liu Y."/>
            <person name="Xu W."/>
            <person name="Pan J."/>
            <person name="Luo Z.H."/>
            <person name="Li M."/>
        </authorList>
    </citation>
    <scope>NUCLEOTIDE SEQUENCE [LARGE SCALE GENOMIC DNA]</scope>
    <source>
        <strain evidence="3">SpSt-418</strain>
    </source>
</reference>
<gene>
    <name evidence="3" type="ORF">ENR64_19835</name>
</gene>
<comment type="subcellular location">
    <subcellularLocation>
        <location evidence="1">Secreted</location>
    </subcellularLocation>
</comment>
<name>A0A7C3KIK7_9CYAN</name>
<dbReference type="Gene3D" id="2.120.10.30">
    <property type="entry name" value="TolB, C-terminal domain"/>
    <property type="match status" value="1"/>
</dbReference>
<sequence>MQKVLFSIVAIAATGLAFTLNERPHLFRSLFSTLPVSAQQTPQRGTLEVVAELDVTPGNVTVSRTGRIFATIHPFRPSTAQLIEVTGFNTYKPFPNASWNAKPGSGPDVINSGLGVLIDSRDRLWVIDSGAIEPAQTPKLLAFDINSGELVFRYDFPAETGPKGSFLQDLAVDADRGFVYIADIGGSHQPAIVTVDINNKTSRRFTAHPSLQAEDVNMVIDRRVVLFPDAKGDRKPARIGVNPITLSADGQTLYYGAMTGKTWWKVPTVFLRRGMSDRAIAAAIAKAGDKPISDGASTDAVGNHFFTNLEKRAIDQLGRDGKLTQLVQDDRLDWPDNVRFGQDAWLYIAVNQLHRSPAFTGGKDQSQPPYRILRVWTGTSGRPGQ</sequence>
<dbReference type="PANTHER" id="PTHR10009">
    <property type="entry name" value="PROTEIN YELLOW-RELATED"/>
    <property type="match status" value="1"/>
</dbReference>
<dbReference type="SUPFAM" id="SSF63829">
    <property type="entry name" value="Calcium-dependent phosphotriesterase"/>
    <property type="match status" value="1"/>
</dbReference>
<dbReference type="PANTHER" id="PTHR10009:SF18">
    <property type="entry name" value="PROTEIN YELLOW-LIKE PROTEIN"/>
    <property type="match status" value="1"/>
</dbReference>